<keyword evidence="11" id="KW-1185">Reference proteome</keyword>
<comment type="pathway">
    <text evidence="2">Amino-acid degradation; L-histidine degradation into L-glutamate; L-glutamate from N-formimidoyl-L-glutamate (transferase route): step 1/1.</text>
</comment>
<name>A0A934M411_9CLOT</name>
<evidence type="ECO:0000256" key="4">
    <source>
        <dbReference type="ARBA" id="ARBA00022490"/>
    </source>
</evidence>
<feature type="domain" description="Formiminotransferase C-terminal subdomain" evidence="8">
    <location>
        <begin position="179"/>
        <end position="293"/>
    </location>
</feature>
<comment type="caution">
    <text evidence="10">The sequence shown here is derived from an EMBL/GenBank/DDBJ whole genome shotgun (WGS) entry which is preliminary data.</text>
</comment>
<protein>
    <recommendedName>
        <fullName evidence="3">glutamate formimidoyltransferase</fullName>
        <ecNumber evidence="3">2.1.2.5</ecNumber>
    </recommendedName>
</protein>
<dbReference type="Gene3D" id="3.30.70.670">
    <property type="entry name" value="Formiminotransferase, C-terminal subdomain"/>
    <property type="match status" value="1"/>
</dbReference>
<dbReference type="Proteomes" id="UP000622687">
    <property type="component" value="Unassembled WGS sequence"/>
</dbReference>
<dbReference type="Pfam" id="PF07837">
    <property type="entry name" value="FTCD_N"/>
    <property type="match status" value="1"/>
</dbReference>
<dbReference type="SUPFAM" id="SSF55116">
    <property type="entry name" value="Formiminotransferase domain of formiminotransferase-cyclodeaminase"/>
    <property type="match status" value="2"/>
</dbReference>
<dbReference type="NCBIfam" id="TIGR02024">
    <property type="entry name" value="FtcD"/>
    <property type="match status" value="1"/>
</dbReference>
<dbReference type="SMART" id="SM01221">
    <property type="entry name" value="FTCD"/>
    <property type="match status" value="1"/>
</dbReference>
<dbReference type="EC" id="2.1.2.5" evidence="3"/>
<accession>A0A934M411</accession>
<keyword evidence="4" id="KW-0963">Cytoplasm</keyword>
<dbReference type="GO" id="GO:0005737">
    <property type="term" value="C:cytoplasm"/>
    <property type="evidence" value="ECO:0007669"/>
    <property type="project" value="UniProtKB-SubCell"/>
</dbReference>
<dbReference type="GO" id="GO:0005542">
    <property type="term" value="F:folic acid binding"/>
    <property type="evidence" value="ECO:0007669"/>
    <property type="project" value="UniProtKB-KW"/>
</dbReference>
<dbReference type="RefSeq" id="WP_211141602.1">
    <property type="nucleotide sequence ID" value="NZ_JAEEGB010000005.1"/>
</dbReference>
<reference evidence="10" key="1">
    <citation type="submission" date="2020-12" db="EMBL/GenBank/DDBJ databases">
        <title>Clostridium thailandense sp. nov., a novel acetogenic bacterium isolated from peat land soil in Thailand.</title>
        <authorList>
            <person name="Chaikitkaew S."/>
            <person name="Birkeland N.K."/>
        </authorList>
    </citation>
    <scope>NUCLEOTIDE SEQUENCE</scope>
    <source>
        <strain evidence="10">DSM 17425</strain>
    </source>
</reference>
<comment type="subcellular location">
    <subcellularLocation>
        <location evidence="1">Cytoplasm</location>
    </subcellularLocation>
</comment>
<dbReference type="InterPro" id="IPR012886">
    <property type="entry name" value="Formiminotransferase_N"/>
</dbReference>
<dbReference type="InterPro" id="IPR037064">
    <property type="entry name" value="Formiminotransferase_N_sf"/>
</dbReference>
<evidence type="ECO:0000313" key="10">
    <source>
        <dbReference type="EMBL" id="MBI6872128.1"/>
    </source>
</evidence>
<keyword evidence="5 10" id="KW-0808">Transferase</keyword>
<dbReference type="Gene3D" id="3.30.990.10">
    <property type="entry name" value="Formiminotransferase, N-terminal subdomain"/>
    <property type="match status" value="1"/>
</dbReference>
<dbReference type="PANTHER" id="PTHR12234">
    <property type="entry name" value="FORMIMINOTRANSFERASE-CYCLODEAMINASE"/>
    <property type="match status" value="1"/>
</dbReference>
<dbReference type="InterPro" id="IPR013802">
    <property type="entry name" value="Formiminotransferase_C"/>
</dbReference>
<dbReference type="GO" id="GO:0030409">
    <property type="term" value="F:glutamate formimidoyltransferase activity"/>
    <property type="evidence" value="ECO:0007669"/>
    <property type="project" value="UniProtKB-EC"/>
</dbReference>
<evidence type="ECO:0000259" key="9">
    <source>
        <dbReference type="SMART" id="SM01222"/>
    </source>
</evidence>
<dbReference type="EMBL" id="JAEEGB010000005">
    <property type="protein sequence ID" value="MBI6872128.1"/>
    <property type="molecule type" value="Genomic_DNA"/>
</dbReference>
<evidence type="ECO:0000256" key="3">
    <source>
        <dbReference type="ARBA" id="ARBA00012252"/>
    </source>
</evidence>
<keyword evidence="7" id="KW-0290">Folate-binding</keyword>
<evidence type="ECO:0000256" key="6">
    <source>
        <dbReference type="ARBA" id="ARBA00022808"/>
    </source>
</evidence>
<keyword evidence="6" id="KW-0369">Histidine metabolism</keyword>
<dbReference type="InterPro" id="IPR004227">
    <property type="entry name" value="Formiminotransferase_cat"/>
</dbReference>
<dbReference type="InterPro" id="IPR022384">
    <property type="entry name" value="FormiminoTrfase_cat_dom_sf"/>
</dbReference>
<evidence type="ECO:0000256" key="2">
    <source>
        <dbReference type="ARBA" id="ARBA00005082"/>
    </source>
</evidence>
<feature type="domain" description="Formiminotransferase N-terminal subdomain" evidence="9">
    <location>
        <begin position="2"/>
        <end position="178"/>
    </location>
</feature>
<dbReference type="InterPro" id="IPR051623">
    <property type="entry name" value="FTCD"/>
</dbReference>
<evidence type="ECO:0000256" key="5">
    <source>
        <dbReference type="ARBA" id="ARBA00022679"/>
    </source>
</evidence>
<dbReference type="InterPro" id="IPR037070">
    <property type="entry name" value="Formiminotransferase_C_sf"/>
</dbReference>
<proteinExistence type="predicted"/>
<dbReference type="Pfam" id="PF02971">
    <property type="entry name" value="FTCD"/>
    <property type="match status" value="1"/>
</dbReference>
<dbReference type="SMART" id="SM01222">
    <property type="entry name" value="FTCD_N"/>
    <property type="match status" value="1"/>
</dbReference>
<dbReference type="AlphaFoldDB" id="A0A934M411"/>
<evidence type="ECO:0000256" key="7">
    <source>
        <dbReference type="ARBA" id="ARBA00022954"/>
    </source>
</evidence>
<evidence type="ECO:0000313" key="11">
    <source>
        <dbReference type="Proteomes" id="UP000622687"/>
    </source>
</evidence>
<dbReference type="GO" id="GO:0006547">
    <property type="term" value="P:L-histidine metabolic process"/>
    <property type="evidence" value="ECO:0007669"/>
    <property type="project" value="UniProtKB-KW"/>
</dbReference>
<evidence type="ECO:0000259" key="8">
    <source>
        <dbReference type="SMART" id="SM01221"/>
    </source>
</evidence>
<gene>
    <name evidence="10" type="primary">ftcD</name>
    <name evidence="10" type="ORF">I6U51_05320</name>
</gene>
<organism evidence="10 11">
    <name type="scientific">Clostridium aciditolerans</name>
    <dbReference type="NCBI Taxonomy" id="339861"/>
    <lineage>
        <taxon>Bacteria</taxon>
        <taxon>Bacillati</taxon>
        <taxon>Bacillota</taxon>
        <taxon>Clostridia</taxon>
        <taxon>Eubacteriales</taxon>
        <taxon>Clostridiaceae</taxon>
        <taxon>Clostridium</taxon>
    </lineage>
</organism>
<evidence type="ECO:0000256" key="1">
    <source>
        <dbReference type="ARBA" id="ARBA00004496"/>
    </source>
</evidence>
<dbReference type="PANTHER" id="PTHR12234:SF8">
    <property type="entry name" value="FORMIMINOTRANSFERASE-CYCLODEAMINASE"/>
    <property type="match status" value="1"/>
</dbReference>
<sequence length="295" mass="33016">MRVLLSEVNISEGKNDEVVEKVKAALLINNDVKMIDFNSDKDHNRSVFTYIGEPEKVLEATKRLADKAIELIDMTKHEGSHPRMGAVDVVPFVPVEGIEISEAVEIAREFGKYMGSKGVPVYFYEDAAVKPNRKSLVDIRKGEYEGLAEKMKKAEWIPDEGPKEFVPKSGALVTGVRFPLIAFNVNLRTNELEIANQIAKAVRNISGGFRFVRAIGLHITEKDMVQVSMNLINYSKTPIPRVMEAIRCEAARYGILISSAELVGPVPLLAIEEVVRHYLQVHDFSIKQIIETNLI</sequence>